<accession>A0A0E9W486</accession>
<reference evidence="2" key="1">
    <citation type="submission" date="2014-11" db="EMBL/GenBank/DDBJ databases">
        <authorList>
            <person name="Amaro Gonzalez C."/>
        </authorList>
    </citation>
    <scope>NUCLEOTIDE SEQUENCE</scope>
</reference>
<keyword evidence="1" id="KW-0472">Membrane</keyword>
<sequence>MAQNNWSLPALFSQVTTIMTCSAMIFYWPCYKFPISALTTYTAYHS</sequence>
<protein>
    <submittedName>
        <fullName evidence="2">Uncharacterized protein</fullName>
    </submittedName>
</protein>
<keyword evidence="1" id="KW-0812">Transmembrane</keyword>
<feature type="transmembrane region" description="Helical" evidence="1">
    <location>
        <begin position="6"/>
        <end position="28"/>
    </location>
</feature>
<dbReference type="AlphaFoldDB" id="A0A0E9W486"/>
<proteinExistence type="predicted"/>
<evidence type="ECO:0000256" key="1">
    <source>
        <dbReference type="SAM" id="Phobius"/>
    </source>
</evidence>
<name>A0A0E9W486_ANGAN</name>
<keyword evidence="1" id="KW-1133">Transmembrane helix</keyword>
<organism evidence="2">
    <name type="scientific">Anguilla anguilla</name>
    <name type="common">European freshwater eel</name>
    <name type="synonym">Muraena anguilla</name>
    <dbReference type="NCBI Taxonomy" id="7936"/>
    <lineage>
        <taxon>Eukaryota</taxon>
        <taxon>Metazoa</taxon>
        <taxon>Chordata</taxon>
        <taxon>Craniata</taxon>
        <taxon>Vertebrata</taxon>
        <taxon>Euteleostomi</taxon>
        <taxon>Actinopterygii</taxon>
        <taxon>Neopterygii</taxon>
        <taxon>Teleostei</taxon>
        <taxon>Anguilliformes</taxon>
        <taxon>Anguillidae</taxon>
        <taxon>Anguilla</taxon>
    </lineage>
</organism>
<dbReference type="EMBL" id="GBXM01023446">
    <property type="protein sequence ID" value="JAH85131.1"/>
    <property type="molecule type" value="Transcribed_RNA"/>
</dbReference>
<evidence type="ECO:0000313" key="2">
    <source>
        <dbReference type="EMBL" id="JAH85131.1"/>
    </source>
</evidence>
<reference evidence="2" key="2">
    <citation type="journal article" date="2015" name="Fish Shellfish Immunol.">
        <title>Early steps in the European eel (Anguilla anguilla)-Vibrio vulnificus interaction in the gills: Role of the RtxA13 toxin.</title>
        <authorList>
            <person name="Callol A."/>
            <person name="Pajuelo D."/>
            <person name="Ebbesson L."/>
            <person name="Teles M."/>
            <person name="MacKenzie S."/>
            <person name="Amaro C."/>
        </authorList>
    </citation>
    <scope>NUCLEOTIDE SEQUENCE</scope>
</reference>